<sequence>MDDTEATGDFTEASTPRVQEQINRSTQDQERQLEAVLQGARRLKDAAVAVNDEVVSQNQMIDQISVQITDAQSDVQAQTAAAKKVTKKHRQLGVYYVVILLELVALIVILSI</sequence>
<evidence type="ECO:0000313" key="4">
    <source>
        <dbReference type="EMBL" id="KAJ0395823.1"/>
    </source>
</evidence>
<dbReference type="PROSITE" id="PS50192">
    <property type="entry name" value="T_SNARE"/>
    <property type="match status" value="1"/>
</dbReference>
<protein>
    <recommendedName>
        <fullName evidence="3">t-SNARE coiled-coil homology domain-containing protein</fullName>
    </recommendedName>
</protein>
<evidence type="ECO:0000313" key="5">
    <source>
        <dbReference type="Proteomes" id="UP001209570"/>
    </source>
</evidence>
<comment type="caution">
    <text evidence="4">The sequence shown here is derived from an EMBL/GenBank/DDBJ whole genome shotgun (WGS) entry which is preliminary data.</text>
</comment>
<feature type="transmembrane region" description="Helical" evidence="2">
    <location>
        <begin position="93"/>
        <end position="111"/>
    </location>
</feature>
<dbReference type="SMART" id="SM00397">
    <property type="entry name" value="t_SNARE"/>
    <property type="match status" value="1"/>
</dbReference>
<evidence type="ECO:0000256" key="2">
    <source>
        <dbReference type="SAM" id="Phobius"/>
    </source>
</evidence>
<feature type="compositionally biased region" description="Polar residues" evidence="1">
    <location>
        <begin position="12"/>
        <end position="26"/>
    </location>
</feature>
<keyword evidence="5" id="KW-1185">Reference proteome</keyword>
<feature type="region of interest" description="Disordered" evidence="1">
    <location>
        <begin position="1"/>
        <end position="29"/>
    </location>
</feature>
<dbReference type="CDD" id="cd15841">
    <property type="entry name" value="SNARE_Qc"/>
    <property type="match status" value="1"/>
</dbReference>
<dbReference type="AlphaFoldDB" id="A0AAD5M5Z2"/>
<dbReference type="Proteomes" id="UP001209570">
    <property type="component" value="Unassembled WGS sequence"/>
</dbReference>
<gene>
    <name evidence="4" type="ORF">P43SY_007449</name>
</gene>
<keyword evidence="2" id="KW-0472">Membrane</keyword>
<accession>A0AAD5M5Z2</accession>
<proteinExistence type="predicted"/>
<organism evidence="4 5">
    <name type="scientific">Pythium insidiosum</name>
    <name type="common">Pythiosis disease agent</name>
    <dbReference type="NCBI Taxonomy" id="114742"/>
    <lineage>
        <taxon>Eukaryota</taxon>
        <taxon>Sar</taxon>
        <taxon>Stramenopiles</taxon>
        <taxon>Oomycota</taxon>
        <taxon>Peronosporomycetes</taxon>
        <taxon>Pythiales</taxon>
        <taxon>Pythiaceae</taxon>
        <taxon>Pythium</taxon>
    </lineage>
</organism>
<feature type="domain" description="T-SNARE coiled-coil homology" evidence="3">
    <location>
        <begin position="23"/>
        <end position="85"/>
    </location>
</feature>
<name>A0AAD5M5Z2_PYTIN</name>
<dbReference type="Gene3D" id="1.20.5.110">
    <property type="match status" value="1"/>
</dbReference>
<reference evidence="4" key="1">
    <citation type="submission" date="2021-12" db="EMBL/GenBank/DDBJ databases">
        <title>Prjna785345.</title>
        <authorList>
            <person name="Rujirawat T."/>
            <person name="Krajaejun T."/>
        </authorList>
    </citation>
    <scope>NUCLEOTIDE SEQUENCE</scope>
    <source>
        <strain evidence="4">Pi057C3</strain>
    </source>
</reference>
<dbReference type="InterPro" id="IPR000727">
    <property type="entry name" value="T_SNARE_dom"/>
</dbReference>
<evidence type="ECO:0000259" key="3">
    <source>
        <dbReference type="PROSITE" id="PS50192"/>
    </source>
</evidence>
<dbReference type="SUPFAM" id="SSF58038">
    <property type="entry name" value="SNARE fusion complex"/>
    <property type="match status" value="1"/>
</dbReference>
<dbReference type="EMBL" id="JAKCXM010000324">
    <property type="protein sequence ID" value="KAJ0395823.1"/>
    <property type="molecule type" value="Genomic_DNA"/>
</dbReference>
<keyword evidence="2" id="KW-0812">Transmembrane</keyword>
<keyword evidence="2" id="KW-1133">Transmembrane helix</keyword>
<evidence type="ECO:0000256" key="1">
    <source>
        <dbReference type="SAM" id="MobiDB-lite"/>
    </source>
</evidence>